<dbReference type="Proteomes" id="UP000216961">
    <property type="component" value="Unassembled WGS sequence"/>
</dbReference>
<dbReference type="EMBL" id="NPBQ01000133">
    <property type="protein sequence ID" value="PAD81024.1"/>
    <property type="molecule type" value="Genomic_DNA"/>
</dbReference>
<dbReference type="RefSeq" id="WP_095333722.1">
    <property type="nucleotide sequence ID" value="NZ_CP026031.1"/>
</dbReference>
<sequence>MDNNTMYHMVKKFHEAFGHEVATEPTAIAEKTAVNRAVWTGEELVEFLYATAEGDESKFKALYEQFLKGLNKAADKILTEKKPVDDKLVAQMDALTDVEYFNQGSFVIAGVEPFSLFQIVQEANMGKLFEDGKPRFREEDGKIIKPPNWEKDFAPEGRLQAEIERQRKNKDK</sequence>
<dbReference type="AlphaFoldDB" id="A0A268F6R0"/>
<accession>A0A268F6R0</accession>
<proteinExistence type="predicted"/>
<dbReference type="GO" id="GO:0016787">
    <property type="term" value="F:hydrolase activity"/>
    <property type="evidence" value="ECO:0007669"/>
    <property type="project" value="UniProtKB-KW"/>
</dbReference>
<evidence type="ECO:0000313" key="1">
    <source>
        <dbReference type="EMBL" id="PAD81024.1"/>
    </source>
</evidence>
<reference evidence="1 2" key="1">
    <citation type="submission" date="2017-07" db="EMBL/GenBank/DDBJ databases">
        <title>Isolation and whole genome analysis of endospore-forming bacteria from heroin.</title>
        <authorList>
            <person name="Kalinowski J."/>
            <person name="Ahrens B."/>
            <person name="Al-Dilaimi A."/>
            <person name="Winkler A."/>
            <person name="Wibberg D."/>
            <person name="Schleenbecker U."/>
            <person name="Ruckert C."/>
            <person name="Wolfel R."/>
            <person name="Grass G."/>
        </authorList>
    </citation>
    <scope>NUCLEOTIDE SEQUENCE [LARGE SCALE GENOMIC DNA]</scope>
    <source>
        <strain evidence="1 2">7521-2</strain>
    </source>
</reference>
<dbReference type="InterPro" id="IPR021130">
    <property type="entry name" value="PRib-ATP_PPHydrolase-like"/>
</dbReference>
<dbReference type="InterPro" id="IPR023292">
    <property type="entry name" value="NTP_PyroPHydrolase-like_dom_sf"/>
</dbReference>
<gene>
    <name evidence="1" type="ORF">CHH57_22045</name>
</gene>
<comment type="caution">
    <text evidence="1">The sequence shown here is derived from an EMBL/GenBank/DDBJ whole genome shotgun (WGS) entry which is preliminary data.</text>
</comment>
<evidence type="ECO:0000313" key="2">
    <source>
        <dbReference type="Proteomes" id="UP000216961"/>
    </source>
</evidence>
<keyword evidence="1" id="KW-0378">Hydrolase</keyword>
<dbReference type="Gene3D" id="1.10.3420.10">
    <property type="entry name" value="putative ntp pyrophosphohydrolase like domain"/>
    <property type="match status" value="1"/>
</dbReference>
<dbReference type="Pfam" id="PF01503">
    <property type="entry name" value="PRA-PH"/>
    <property type="match status" value="1"/>
</dbReference>
<organism evidence="1 2">
    <name type="scientific">Niallia circulans</name>
    <name type="common">Bacillus circulans</name>
    <dbReference type="NCBI Taxonomy" id="1397"/>
    <lineage>
        <taxon>Bacteria</taxon>
        <taxon>Bacillati</taxon>
        <taxon>Bacillota</taxon>
        <taxon>Bacilli</taxon>
        <taxon>Bacillales</taxon>
        <taxon>Bacillaceae</taxon>
        <taxon>Niallia</taxon>
    </lineage>
</organism>
<dbReference type="KEGG" id="bcir:C2I06_07430"/>
<protein>
    <submittedName>
        <fullName evidence="1">HAD family hydrolase</fullName>
    </submittedName>
</protein>
<name>A0A268F6R0_NIACI</name>